<feature type="compositionally biased region" description="Polar residues" evidence="2">
    <location>
        <begin position="606"/>
        <end position="654"/>
    </location>
</feature>
<gene>
    <name evidence="4" type="ORF">CTI12_AA238520</name>
</gene>
<feature type="domain" description="CCHC-type" evidence="3">
    <location>
        <begin position="395"/>
        <end position="410"/>
    </location>
</feature>
<dbReference type="Pfam" id="PF00098">
    <property type="entry name" value="zf-CCHC"/>
    <property type="match status" value="2"/>
</dbReference>
<reference evidence="4 5" key="1">
    <citation type="journal article" date="2018" name="Mol. Plant">
        <title>The genome of Artemisia annua provides insight into the evolution of Asteraceae family and artemisinin biosynthesis.</title>
        <authorList>
            <person name="Shen Q."/>
            <person name="Zhang L."/>
            <person name="Liao Z."/>
            <person name="Wang S."/>
            <person name="Yan T."/>
            <person name="Shi P."/>
            <person name="Liu M."/>
            <person name="Fu X."/>
            <person name="Pan Q."/>
            <person name="Wang Y."/>
            <person name="Lv Z."/>
            <person name="Lu X."/>
            <person name="Zhang F."/>
            <person name="Jiang W."/>
            <person name="Ma Y."/>
            <person name="Chen M."/>
            <person name="Hao X."/>
            <person name="Li L."/>
            <person name="Tang Y."/>
            <person name="Lv G."/>
            <person name="Zhou Y."/>
            <person name="Sun X."/>
            <person name="Brodelius P.E."/>
            <person name="Rose J.K.C."/>
            <person name="Tang K."/>
        </authorList>
    </citation>
    <scope>NUCLEOTIDE SEQUENCE [LARGE SCALE GENOMIC DNA]</scope>
    <source>
        <strain evidence="5">cv. Huhao1</strain>
        <tissue evidence="4">Leaf</tissue>
    </source>
</reference>
<dbReference type="OrthoDB" id="1936908at2759"/>
<dbReference type="AlphaFoldDB" id="A0A2U1NQL5"/>
<dbReference type="Proteomes" id="UP000245207">
    <property type="component" value="Unassembled WGS sequence"/>
</dbReference>
<keyword evidence="5" id="KW-1185">Reference proteome</keyword>
<evidence type="ECO:0000259" key="3">
    <source>
        <dbReference type="PROSITE" id="PS50158"/>
    </source>
</evidence>
<feature type="domain" description="CCHC-type" evidence="3">
    <location>
        <begin position="415"/>
        <end position="430"/>
    </location>
</feature>
<name>A0A2U1NQL5_ARTAN</name>
<keyword evidence="1" id="KW-0862">Zinc</keyword>
<dbReference type="Pfam" id="PF03732">
    <property type="entry name" value="Retrotrans_gag"/>
    <property type="match status" value="1"/>
</dbReference>
<keyword evidence="1" id="KW-0479">Metal-binding</keyword>
<dbReference type="PANTHER" id="PTHR34482:SF49">
    <property type="entry name" value="RETROTRANSPOSON GAG DOMAIN-CONTAINING PROTEIN"/>
    <property type="match status" value="1"/>
</dbReference>
<dbReference type="Gene3D" id="4.10.60.10">
    <property type="entry name" value="Zinc finger, CCHC-type"/>
    <property type="match status" value="1"/>
</dbReference>
<feature type="region of interest" description="Disordered" evidence="2">
    <location>
        <begin position="1"/>
        <end position="50"/>
    </location>
</feature>
<accession>A0A2U1NQL5</accession>
<feature type="compositionally biased region" description="Basic and acidic residues" evidence="2">
    <location>
        <begin position="34"/>
        <end position="50"/>
    </location>
</feature>
<dbReference type="SMART" id="SM00343">
    <property type="entry name" value="ZnF_C2HC"/>
    <property type="match status" value="2"/>
</dbReference>
<sequence>MANTRRSGLNQSGVQRDGEEVSVTATNANAAPNARERQAELPPRQTRERVNIGNARCNVIVTGADGGNGGGNDPNVEANNNIRNIRRVDSVAHSRSHAGSSRSYNSLSRIEELERELGRKNDELAEMRQAMIDTGLLVNRSGRNDDRREYEAESELNRYWDRGTFESFMKCKPPSFKGSTEPLDCLRWILKMEQTFDSGEFTEPHMAKYAIRVLDGEALEWWNSVSLALSRTARDNMTWDAFSNKIRTKYCGLGAVQRIEREFLSLQKGNMSIDKYNTAFTEKLQFAMRLCPDEKSNVDRYVQGLPYEYSTAVRIKNTLEEAMDASKAVEDDLIAKDGKSGFVGEKRKWDGTSGSSKKLKSNSNVKKSGFQGTRKWCTPCGSSHYGACSKDTIGCRRCGKMGHIMRDCTSTEVLCYNCKEMGHIAIDCPKKKTGTLIDTVLLFTNTRRAVRVLSNPNHDSDGNVSTIGAKVYEYASNTLDPATNLSSLGESEFELAIHMKFGPAITHTVSKEVVSDPIVNESNVTISESFPTNSIGSLNELGMEDAISVAVPSSGCSVNEQPGSSYDGLKPWSLKDDVTVHYECLGSSDWMASKVVNKSGGELNSDHISPNVASTSSPKVASPTTSFDVAKHSQTFGTHGDTSNASGIGNSVEQ</sequence>
<dbReference type="GO" id="GO:0003676">
    <property type="term" value="F:nucleic acid binding"/>
    <property type="evidence" value="ECO:0007669"/>
    <property type="project" value="InterPro"/>
</dbReference>
<protein>
    <submittedName>
        <fullName evidence="4">Zinc finger, CCHC-type, Retrotransposon gag domain protein</fullName>
    </submittedName>
</protein>
<dbReference type="STRING" id="35608.A0A2U1NQL5"/>
<evidence type="ECO:0000256" key="1">
    <source>
        <dbReference type="PROSITE-ProRule" id="PRU00047"/>
    </source>
</evidence>
<feature type="compositionally biased region" description="Low complexity" evidence="2">
    <location>
        <begin position="24"/>
        <end position="33"/>
    </location>
</feature>
<evidence type="ECO:0000256" key="2">
    <source>
        <dbReference type="SAM" id="MobiDB-lite"/>
    </source>
</evidence>
<dbReference type="InterPro" id="IPR001878">
    <property type="entry name" value="Znf_CCHC"/>
</dbReference>
<keyword evidence="1" id="KW-0863">Zinc-finger</keyword>
<dbReference type="InterPro" id="IPR005162">
    <property type="entry name" value="Retrotrans_gag_dom"/>
</dbReference>
<dbReference type="PROSITE" id="PS50158">
    <property type="entry name" value="ZF_CCHC"/>
    <property type="match status" value="2"/>
</dbReference>
<evidence type="ECO:0000313" key="4">
    <source>
        <dbReference type="EMBL" id="PWA75792.1"/>
    </source>
</evidence>
<feature type="region of interest" description="Disordered" evidence="2">
    <location>
        <begin position="601"/>
        <end position="654"/>
    </location>
</feature>
<organism evidence="4 5">
    <name type="scientific">Artemisia annua</name>
    <name type="common">Sweet wormwood</name>
    <dbReference type="NCBI Taxonomy" id="35608"/>
    <lineage>
        <taxon>Eukaryota</taxon>
        <taxon>Viridiplantae</taxon>
        <taxon>Streptophyta</taxon>
        <taxon>Embryophyta</taxon>
        <taxon>Tracheophyta</taxon>
        <taxon>Spermatophyta</taxon>
        <taxon>Magnoliopsida</taxon>
        <taxon>eudicotyledons</taxon>
        <taxon>Gunneridae</taxon>
        <taxon>Pentapetalae</taxon>
        <taxon>asterids</taxon>
        <taxon>campanulids</taxon>
        <taxon>Asterales</taxon>
        <taxon>Asteraceae</taxon>
        <taxon>Asteroideae</taxon>
        <taxon>Anthemideae</taxon>
        <taxon>Artemisiinae</taxon>
        <taxon>Artemisia</taxon>
    </lineage>
</organism>
<dbReference type="EMBL" id="PKPP01002355">
    <property type="protein sequence ID" value="PWA75792.1"/>
    <property type="molecule type" value="Genomic_DNA"/>
</dbReference>
<dbReference type="PANTHER" id="PTHR34482">
    <property type="entry name" value="DNA DAMAGE-INDUCIBLE PROTEIN 1-LIKE"/>
    <property type="match status" value="1"/>
</dbReference>
<dbReference type="SUPFAM" id="SSF57756">
    <property type="entry name" value="Retrovirus zinc finger-like domains"/>
    <property type="match status" value="1"/>
</dbReference>
<feature type="compositionally biased region" description="Polar residues" evidence="2">
    <location>
        <begin position="1"/>
        <end position="14"/>
    </location>
</feature>
<comment type="caution">
    <text evidence="4">The sequence shown here is derived from an EMBL/GenBank/DDBJ whole genome shotgun (WGS) entry which is preliminary data.</text>
</comment>
<dbReference type="InterPro" id="IPR036875">
    <property type="entry name" value="Znf_CCHC_sf"/>
</dbReference>
<evidence type="ECO:0000313" key="5">
    <source>
        <dbReference type="Proteomes" id="UP000245207"/>
    </source>
</evidence>
<proteinExistence type="predicted"/>
<dbReference type="GO" id="GO:0008270">
    <property type="term" value="F:zinc ion binding"/>
    <property type="evidence" value="ECO:0007669"/>
    <property type="project" value="UniProtKB-KW"/>
</dbReference>